<dbReference type="Proteomes" id="UP000533017">
    <property type="component" value="Unassembled WGS sequence"/>
</dbReference>
<dbReference type="Pfam" id="PF01370">
    <property type="entry name" value="Epimerase"/>
    <property type="match status" value="1"/>
</dbReference>
<protein>
    <submittedName>
        <fullName evidence="3">Nucleoside-diphosphate-sugar epimerase</fullName>
    </submittedName>
</protein>
<dbReference type="EMBL" id="JACBZA010000001">
    <property type="protein sequence ID" value="NYH84968.1"/>
    <property type="molecule type" value="Genomic_DNA"/>
</dbReference>
<dbReference type="InterPro" id="IPR051783">
    <property type="entry name" value="NAD(P)-dependent_oxidoreduct"/>
</dbReference>
<dbReference type="GO" id="GO:0005737">
    <property type="term" value="C:cytoplasm"/>
    <property type="evidence" value="ECO:0007669"/>
    <property type="project" value="TreeGrafter"/>
</dbReference>
<name>A0A1I2LDQ5_9ACTN</name>
<dbReference type="Gene3D" id="3.40.50.720">
    <property type="entry name" value="NAD(P)-binding Rossmann-like Domain"/>
    <property type="match status" value="1"/>
</dbReference>
<organism evidence="3 4">
    <name type="scientific">Actinopolymorpha cephalotaxi</name>
    <dbReference type="NCBI Taxonomy" id="504797"/>
    <lineage>
        <taxon>Bacteria</taxon>
        <taxon>Bacillati</taxon>
        <taxon>Actinomycetota</taxon>
        <taxon>Actinomycetes</taxon>
        <taxon>Propionibacteriales</taxon>
        <taxon>Actinopolymorphaceae</taxon>
        <taxon>Actinopolymorpha</taxon>
    </lineage>
</organism>
<dbReference type="GO" id="GO:0004029">
    <property type="term" value="F:aldehyde dehydrogenase (NAD+) activity"/>
    <property type="evidence" value="ECO:0007669"/>
    <property type="project" value="TreeGrafter"/>
</dbReference>
<proteinExistence type="predicted"/>
<evidence type="ECO:0000259" key="1">
    <source>
        <dbReference type="Pfam" id="PF01370"/>
    </source>
</evidence>
<dbReference type="Proteomes" id="UP000199052">
    <property type="component" value="Unassembled WGS sequence"/>
</dbReference>
<dbReference type="EMBL" id="FOOI01000002">
    <property type="protein sequence ID" value="SFF76678.1"/>
    <property type="molecule type" value="Genomic_DNA"/>
</dbReference>
<evidence type="ECO:0000313" key="4">
    <source>
        <dbReference type="Proteomes" id="UP000199052"/>
    </source>
</evidence>
<dbReference type="SUPFAM" id="SSF51735">
    <property type="entry name" value="NAD(P)-binding Rossmann-fold domains"/>
    <property type="match status" value="1"/>
</dbReference>
<dbReference type="RefSeq" id="WP_175542337.1">
    <property type="nucleotide sequence ID" value="NZ_FOOI01000002.1"/>
</dbReference>
<feature type="domain" description="NAD-dependent epimerase/dehydratase" evidence="1">
    <location>
        <begin position="4"/>
        <end position="213"/>
    </location>
</feature>
<dbReference type="STRING" id="504797.SAMN05421678_10261"/>
<keyword evidence="5" id="KW-1185">Reference proteome</keyword>
<evidence type="ECO:0000313" key="2">
    <source>
        <dbReference type="EMBL" id="NYH84968.1"/>
    </source>
</evidence>
<dbReference type="PANTHER" id="PTHR48079:SF6">
    <property type="entry name" value="NAD(P)-BINDING DOMAIN-CONTAINING PROTEIN-RELATED"/>
    <property type="match status" value="1"/>
</dbReference>
<sequence length="330" mass="34664">MAEVAVIGASGFVGAAISSQLRRSGFDVREVAAPRVAFSGANCEALLMQASLRDDLTEELSQTVAGADCVVNAAGIADATGADWPALCGANALLPILVHLACRAAGTKRFVHVSSAAVQGRTRRLDESTLRYPFSAYSRSKALAEETLERMDSGPSTVLFRPTSVHGPNRSVTRRLARLASSKATSVAGKGENPTPQVQVDNVGAAVAFVATCTDTPPEIILQPWEGLTTGELLRILGGREPRHVPTSVARSLVLAARWAGTHHLQIAGQARRLEMVWFGQDQDSGWLTAKGWRPPVGPEGWQELAAAVAAVRAGEVRTAEAVSSKGAGS</sequence>
<evidence type="ECO:0000313" key="5">
    <source>
        <dbReference type="Proteomes" id="UP000533017"/>
    </source>
</evidence>
<reference evidence="2 5" key="2">
    <citation type="submission" date="2020-07" db="EMBL/GenBank/DDBJ databases">
        <title>Sequencing the genomes of 1000 actinobacteria strains.</title>
        <authorList>
            <person name="Klenk H.-P."/>
        </authorList>
    </citation>
    <scope>NUCLEOTIDE SEQUENCE [LARGE SCALE GENOMIC DNA]</scope>
    <source>
        <strain evidence="2 5">DSM 45117</strain>
    </source>
</reference>
<evidence type="ECO:0000313" key="3">
    <source>
        <dbReference type="EMBL" id="SFF76678.1"/>
    </source>
</evidence>
<dbReference type="AlphaFoldDB" id="A0A1I2LDQ5"/>
<dbReference type="InterPro" id="IPR036291">
    <property type="entry name" value="NAD(P)-bd_dom_sf"/>
</dbReference>
<dbReference type="PANTHER" id="PTHR48079">
    <property type="entry name" value="PROTEIN YEEZ"/>
    <property type="match status" value="1"/>
</dbReference>
<accession>A0A1I2LDQ5</accession>
<dbReference type="InterPro" id="IPR001509">
    <property type="entry name" value="Epimerase_deHydtase"/>
</dbReference>
<gene>
    <name evidence="2" type="ORF">FHR37_003819</name>
    <name evidence="3" type="ORF">SAMN05421678_10261</name>
</gene>
<reference evidence="3 4" key="1">
    <citation type="submission" date="2016-10" db="EMBL/GenBank/DDBJ databases">
        <authorList>
            <person name="de Groot N.N."/>
        </authorList>
    </citation>
    <scope>NUCLEOTIDE SEQUENCE [LARGE SCALE GENOMIC DNA]</scope>
    <source>
        <strain evidence="3 4">CPCC 202808</strain>
    </source>
</reference>